<evidence type="ECO:0000256" key="1">
    <source>
        <dbReference type="SAM" id="MobiDB-lite"/>
    </source>
</evidence>
<feature type="region of interest" description="Disordered" evidence="1">
    <location>
        <begin position="95"/>
        <end position="130"/>
    </location>
</feature>
<dbReference type="GeneID" id="108556784"/>
<sequence length="205" mass="22848">MTTTKQTAHDDQPAHLWMEEDGLMDLFQYHKTTSICTTRCCNDHQMDGSIDQWMDFDANIVGGGGSTMIDTFPGIENFVMIGPLPPLLLIASSNRSSSVPEGGGPKRIARPTTTTKPPSRKTTNFDCYQNKDHDDNPDYDCNLFAEARGRSRIAVANARINEGRQRLLLSAAINTCTRIYGGEIPLLLAPRTQRTDEYCCCQRQN</sequence>
<gene>
    <name evidence="3" type="primary">LOC108556784</name>
</gene>
<evidence type="ECO:0000313" key="3">
    <source>
        <dbReference type="RefSeq" id="XP_017768539.1"/>
    </source>
</evidence>
<name>A0ABM1M1T9_NICVS</name>
<dbReference type="RefSeq" id="XP_017768539.1">
    <property type="nucleotide sequence ID" value="XM_017913050.1"/>
</dbReference>
<reference evidence="3" key="1">
    <citation type="submission" date="2025-08" db="UniProtKB">
        <authorList>
            <consortium name="RefSeq"/>
        </authorList>
    </citation>
    <scope>IDENTIFICATION</scope>
    <source>
        <tissue evidence="3">Whole Larva</tissue>
    </source>
</reference>
<keyword evidence="2" id="KW-1185">Reference proteome</keyword>
<protein>
    <submittedName>
        <fullName evidence="3">Uncharacterized protein LOC108556784</fullName>
    </submittedName>
</protein>
<feature type="compositionally biased region" description="Low complexity" evidence="1">
    <location>
        <begin position="110"/>
        <end position="122"/>
    </location>
</feature>
<proteinExistence type="predicted"/>
<dbReference type="Proteomes" id="UP000695000">
    <property type="component" value="Unplaced"/>
</dbReference>
<organism evidence="2 3">
    <name type="scientific">Nicrophorus vespilloides</name>
    <name type="common">Boreal carrion beetle</name>
    <dbReference type="NCBI Taxonomy" id="110193"/>
    <lineage>
        <taxon>Eukaryota</taxon>
        <taxon>Metazoa</taxon>
        <taxon>Ecdysozoa</taxon>
        <taxon>Arthropoda</taxon>
        <taxon>Hexapoda</taxon>
        <taxon>Insecta</taxon>
        <taxon>Pterygota</taxon>
        <taxon>Neoptera</taxon>
        <taxon>Endopterygota</taxon>
        <taxon>Coleoptera</taxon>
        <taxon>Polyphaga</taxon>
        <taxon>Staphyliniformia</taxon>
        <taxon>Silphidae</taxon>
        <taxon>Nicrophorinae</taxon>
        <taxon>Nicrophorus</taxon>
    </lineage>
</organism>
<accession>A0ABM1M1T9</accession>
<evidence type="ECO:0000313" key="2">
    <source>
        <dbReference type="Proteomes" id="UP000695000"/>
    </source>
</evidence>